<protein>
    <submittedName>
        <fullName evidence="2">PepSY-associated TM helix domain-containing protein</fullName>
    </submittedName>
</protein>
<proteinExistence type="predicted"/>
<dbReference type="EMBL" id="CP119083">
    <property type="protein sequence ID" value="WEF34525.1"/>
    <property type="molecule type" value="Genomic_DNA"/>
</dbReference>
<feature type="transmembrane region" description="Helical" evidence="1">
    <location>
        <begin position="191"/>
        <end position="215"/>
    </location>
</feature>
<feature type="transmembrane region" description="Helical" evidence="1">
    <location>
        <begin position="337"/>
        <end position="358"/>
    </location>
</feature>
<sequence>MKNQLLRRWRLVHTWSSLVCTVFMLLLCATGLPLIFHDEIGRLTGTEVSAPTLPPGTPAADLDRVRASATRAHPGTVPQFMYQESDDDTQWLFTLNRSVQARTEPASAIVDARTAQLLGQPRYDEGFMFLMFRLHVDLFAGLPGRLFLGAMGLLMVIAVISGAVLYAPFARKTALGAVRGKPGDLTRWLDLHNVLGIVTLVWTFVVAATGVVNALSELVLDHWKNEQLATLIAPYMGQPAAPSSGSLQAAVAAARASAPGMRPAIVAFPGTEFATPYHYAIFLRGDTPLTARLLKPVLVDARTAQVAASAEAPWYLNALLLAQPLHFGDYAGMPMKIVWAAMDVLCIAILWSGLVLWWRRRRPTEVFALRSQYL</sequence>
<organism evidence="2 3">
    <name type="scientific">Pseudoduganella chitinolytica</name>
    <dbReference type="NCBI Taxonomy" id="34070"/>
    <lineage>
        <taxon>Bacteria</taxon>
        <taxon>Pseudomonadati</taxon>
        <taxon>Pseudomonadota</taxon>
        <taxon>Betaproteobacteria</taxon>
        <taxon>Burkholderiales</taxon>
        <taxon>Oxalobacteraceae</taxon>
        <taxon>Telluria group</taxon>
        <taxon>Pseudoduganella</taxon>
    </lineage>
</organism>
<gene>
    <name evidence="2" type="ORF">PX653_07105</name>
</gene>
<accession>A0ABY8BFC9</accession>
<evidence type="ECO:0000313" key="3">
    <source>
        <dbReference type="Proteomes" id="UP001216510"/>
    </source>
</evidence>
<dbReference type="Proteomes" id="UP001216510">
    <property type="component" value="Chromosome"/>
</dbReference>
<keyword evidence="3" id="KW-1185">Reference proteome</keyword>
<feature type="transmembrane region" description="Helical" evidence="1">
    <location>
        <begin position="146"/>
        <end position="170"/>
    </location>
</feature>
<dbReference type="PANTHER" id="PTHR34219:SF3">
    <property type="entry name" value="BLL7967 PROTEIN"/>
    <property type="match status" value="1"/>
</dbReference>
<keyword evidence="1" id="KW-0472">Membrane</keyword>
<evidence type="ECO:0000313" key="2">
    <source>
        <dbReference type="EMBL" id="WEF34525.1"/>
    </source>
</evidence>
<dbReference type="InterPro" id="IPR005625">
    <property type="entry name" value="PepSY-ass_TM"/>
</dbReference>
<feature type="transmembrane region" description="Helical" evidence="1">
    <location>
        <begin position="12"/>
        <end position="36"/>
    </location>
</feature>
<keyword evidence="1" id="KW-0812">Transmembrane</keyword>
<dbReference type="RefSeq" id="WP_277417201.1">
    <property type="nucleotide sequence ID" value="NZ_CP119083.1"/>
</dbReference>
<name>A0ABY8BFC9_9BURK</name>
<evidence type="ECO:0000256" key="1">
    <source>
        <dbReference type="SAM" id="Phobius"/>
    </source>
</evidence>
<dbReference type="PANTHER" id="PTHR34219">
    <property type="entry name" value="IRON-REGULATED INNER MEMBRANE PROTEIN-RELATED"/>
    <property type="match status" value="1"/>
</dbReference>
<reference evidence="2 3" key="1">
    <citation type="submission" date="2023-02" db="EMBL/GenBank/DDBJ databases">
        <title>Gemone sequence of Telluria chitinolytica ACM 3522T.</title>
        <authorList>
            <person name="Frediansyah A."/>
            <person name="Miess H."/>
            <person name="Gross H."/>
        </authorList>
    </citation>
    <scope>NUCLEOTIDE SEQUENCE [LARGE SCALE GENOMIC DNA]</scope>
    <source>
        <strain evidence="2 3">ACM 3522</strain>
    </source>
</reference>
<keyword evidence="1" id="KW-1133">Transmembrane helix</keyword>
<dbReference type="Pfam" id="PF03929">
    <property type="entry name" value="PepSY_TM"/>
    <property type="match status" value="1"/>
</dbReference>